<dbReference type="AlphaFoldDB" id="A0A422NFF5"/>
<evidence type="ECO:0000313" key="2">
    <source>
        <dbReference type="EMBL" id="RNF04190.1"/>
    </source>
</evidence>
<dbReference type="GO" id="GO:0016020">
    <property type="term" value="C:membrane"/>
    <property type="evidence" value="ECO:0007669"/>
    <property type="project" value="TreeGrafter"/>
</dbReference>
<dbReference type="InterPro" id="IPR020845">
    <property type="entry name" value="AMP-binding_CS"/>
</dbReference>
<dbReference type="PROSITE" id="PS00455">
    <property type="entry name" value="AMP_BINDING"/>
    <property type="match status" value="1"/>
</dbReference>
<reference evidence="2 3" key="1">
    <citation type="journal article" date="2018" name="BMC Genomics">
        <title>Genomic comparison of Trypanosoma conorhini and Trypanosoma rangeli to Trypanosoma cruzi strains of high and low virulence.</title>
        <authorList>
            <person name="Bradwell K.R."/>
            <person name="Koparde V.N."/>
            <person name="Matveyev A.V."/>
            <person name="Serrano M.G."/>
            <person name="Alves J.M."/>
            <person name="Parikh H."/>
            <person name="Huang B."/>
            <person name="Lee V."/>
            <person name="Espinosa-Alvarez O."/>
            <person name="Ortiz P.A."/>
            <person name="Costa-Martins A.G."/>
            <person name="Teixeira M.M."/>
            <person name="Buck G.A."/>
        </authorList>
    </citation>
    <scope>NUCLEOTIDE SEQUENCE [LARGE SCALE GENOMIC DNA]</scope>
    <source>
        <strain evidence="2 3">AM80</strain>
    </source>
</reference>
<dbReference type="Proteomes" id="UP000283634">
    <property type="component" value="Unassembled WGS sequence"/>
</dbReference>
<sequence>MGGCVVSVLDARNRLSIVTYKEVMEYRQLGTLNVPIPGTERSNASAIYRITGYDDAQHKQLSEEAYNGPNLMRQLEELCLRDPKRRVLAYRPVDRVEKETTTDAITGKEKVIDVTYLKKTQYINFDTLWGYITAFGRGLVELGIQPNANIAIYEETRWEWLATIYGIWSQSMVACTVYATLGEDALAYAIRETVCSAIVCNSKNAVFLVKLMSEGTIPMASIIYNDTLSASFDAKGCRVISWIEVVEMGRRAAAGIPLRIPTDNDKLALIMYTSGTTGDPKGVIHTHGSLGAGVRGLTYRVMDNVGPYEEGEAYCVYLPLAHIMEFSVMNIFLARGALICFGTPRTLTVTTARPTGDFEEFNPVFLLGVPRIFETLKKTIQAKLPPKGTVRRSVFDHAYQTRLKALKEGKDTPYWNQKVFDKPRGFLGRKLRMILSGGAPLSEATQEFVNVVFGLMVQGWGLTETVCVGGIQRRGDIEPELVGQMEPTAELKLLDVDEYKHTDTPEPRGELLLRGPFLFKGYYKQEQLTREAIDEDGWFHTGDVGSITANGSLRIIGRVKALAKNVLGEYIAMEALESMYTQNVLCMPNGVCVLVHPARSYICALVLTDEAKVVSFAREQGIECSYPDILCDPEFQRKATESMQATARKANRKPMECVRHVRFIDDEWTPENGILTAASKLKRREIDKRYADIIKELFMDP</sequence>
<comment type="caution">
    <text evidence="2">The sequence shown here is derived from an EMBL/GenBank/DDBJ whole genome shotgun (WGS) entry which is preliminary data.</text>
</comment>
<organism evidence="2 3">
    <name type="scientific">Trypanosoma rangeli</name>
    <dbReference type="NCBI Taxonomy" id="5698"/>
    <lineage>
        <taxon>Eukaryota</taxon>
        <taxon>Discoba</taxon>
        <taxon>Euglenozoa</taxon>
        <taxon>Kinetoplastea</taxon>
        <taxon>Metakinetoplastina</taxon>
        <taxon>Trypanosomatida</taxon>
        <taxon>Trypanosomatidae</taxon>
        <taxon>Trypanosoma</taxon>
        <taxon>Herpetosoma</taxon>
    </lineage>
</organism>
<dbReference type="OrthoDB" id="1700726at2759"/>
<dbReference type="SUPFAM" id="SSF56801">
    <property type="entry name" value="Acetyl-CoA synthetase-like"/>
    <property type="match status" value="1"/>
</dbReference>
<dbReference type="PANTHER" id="PTHR43272">
    <property type="entry name" value="LONG-CHAIN-FATTY-ACID--COA LIGASE"/>
    <property type="match status" value="1"/>
</dbReference>
<accession>A0A422NFF5</accession>
<dbReference type="EC" id="6.2.1.3" evidence="2"/>
<evidence type="ECO:0000259" key="1">
    <source>
        <dbReference type="Pfam" id="PF00501"/>
    </source>
</evidence>
<dbReference type="InterPro" id="IPR000873">
    <property type="entry name" value="AMP-dep_synth/lig_dom"/>
</dbReference>
<keyword evidence="2" id="KW-0436">Ligase</keyword>
<dbReference type="PANTHER" id="PTHR43272:SF105">
    <property type="entry name" value="ACYL COA SYNTHETASE, PUTATIVE-RELATED"/>
    <property type="match status" value="1"/>
</dbReference>
<dbReference type="GeneID" id="40329228"/>
<protein>
    <submittedName>
        <fullName evidence="2">Putative fatty acyl CoA syntetase 1</fullName>
        <ecNumber evidence="2">6.2.1.3</ecNumber>
    </submittedName>
</protein>
<feature type="domain" description="AMP-dependent synthetase/ligase" evidence="1">
    <location>
        <begin position="113"/>
        <end position="523"/>
    </location>
</feature>
<dbReference type="GO" id="GO:0004467">
    <property type="term" value="F:long-chain fatty acid-CoA ligase activity"/>
    <property type="evidence" value="ECO:0007669"/>
    <property type="project" value="UniProtKB-EC"/>
</dbReference>
<name>A0A422NFF5_TRYRA</name>
<gene>
    <name evidence="2" type="ORF">TraAM80_05295</name>
</gene>
<dbReference type="GO" id="GO:0005783">
    <property type="term" value="C:endoplasmic reticulum"/>
    <property type="evidence" value="ECO:0007669"/>
    <property type="project" value="TreeGrafter"/>
</dbReference>
<evidence type="ECO:0000313" key="3">
    <source>
        <dbReference type="Proteomes" id="UP000283634"/>
    </source>
</evidence>
<dbReference type="Pfam" id="PF00501">
    <property type="entry name" value="AMP-binding"/>
    <property type="match status" value="1"/>
</dbReference>
<dbReference type="InterPro" id="IPR042099">
    <property type="entry name" value="ANL_N_sf"/>
</dbReference>
<dbReference type="VEuPathDB" id="TriTrypDB:TRSC58_05627"/>
<dbReference type="RefSeq" id="XP_029237963.1">
    <property type="nucleotide sequence ID" value="XM_029382180.1"/>
</dbReference>
<proteinExistence type="predicted"/>
<dbReference type="OMA" id="KIFQWAA"/>
<keyword evidence="3" id="KW-1185">Reference proteome</keyword>
<dbReference type="EMBL" id="MKGL01000171">
    <property type="protein sequence ID" value="RNF04190.1"/>
    <property type="molecule type" value="Genomic_DNA"/>
</dbReference>
<dbReference type="Gene3D" id="3.40.50.12780">
    <property type="entry name" value="N-terminal domain of ligase-like"/>
    <property type="match status" value="1"/>
</dbReference>